<dbReference type="InterPro" id="IPR009060">
    <property type="entry name" value="UBA-like_sf"/>
</dbReference>
<protein>
    <recommendedName>
        <fullName evidence="10">Thioredoxin domain-containing protein</fullName>
    </recommendedName>
</protein>
<proteinExistence type="predicted"/>
<evidence type="ECO:0000259" key="7">
    <source>
        <dbReference type="PROSITE" id="PS51352"/>
    </source>
</evidence>
<dbReference type="SUPFAM" id="SSF143503">
    <property type="entry name" value="PUG domain-like"/>
    <property type="match status" value="1"/>
</dbReference>
<feature type="signal peptide" evidence="5">
    <location>
        <begin position="1"/>
        <end position="25"/>
    </location>
</feature>
<organism evidence="8 9">
    <name type="scientific">Thalassiosira oceanica</name>
    <name type="common">Marine diatom</name>
    <dbReference type="NCBI Taxonomy" id="159749"/>
    <lineage>
        <taxon>Eukaryota</taxon>
        <taxon>Sar</taxon>
        <taxon>Stramenopiles</taxon>
        <taxon>Ochrophyta</taxon>
        <taxon>Bacillariophyta</taxon>
        <taxon>Coscinodiscophyceae</taxon>
        <taxon>Thalassiosirophycidae</taxon>
        <taxon>Thalassiosirales</taxon>
        <taxon>Thalassiosiraceae</taxon>
        <taxon>Thalassiosira</taxon>
    </lineage>
</organism>
<accession>K0T1R4</accession>
<sequence length="775" mass="84023">MKRFLVTVLTSQLAVLSTCRRHVAGSNGKTLHPLARPGYVGAASSRRRRQADITTSPTNLPRGGDAASTTATTEQSLDDRVEAAMRRLGLSDEEETSPSSDGTDGPAEGVTCEDGVCTVDEQASQDSTPTRDDSKATAASTQEEMFETADRLSGEMNVPKDIALAAVYSSFATDSEGNRQINVAGARDIVQAEVDAIAGVSEDSEPCKQLVSEGYEPFLARRALAFSENNVDNARAILIADQEDQEAEEAEAAAAQAEIEAQQKEEEAAPMKTVTVDYPQNLTPSPEPKKPDEAPPKARREDVIFEGTTETIQELVIESPVPVLLDVYADWCGPCKQLTPALENIAINAGGMLRLVKINTDEQRQISGALEVKALPTIFGIRDGKILNSWQGMPRDENAVRNFLMGLMVPGQKFNPPVSAEDDARYNDLSGKLLKLAAASSFSFSARERLQNRIGKLLNELVSSIGDEDKGMAIADDSARILRSLMNNVIHNPFDVKFRKVNLGNKVIAAKIARHAACLSILNSIGFKPDGDESALVVAKDKRVVNIAPFVVGRDCIDKWIDRNRYLIAKAARKRKDEDNLARLAAEAEEAAKNQPEVVEESEEEEEDDSLCTIKFRLEGEKKLHEIELDNRDTLSSLLDMLPFEVDEGETVQFTCAARRLVVKSTDADKMAQSLSDLKLAPSASIVVKVGEGSAQTSSKGSMAERAAARKKKTSGSHSMHSIGLYSQNDGSKAETFESGGVLYDHDVSDDEAEEEESSGESPVDESANEGEDRD</sequence>
<dbReference type="InterPro" id="IPR017937">
    <property type="entry name" value="Thioredoxin_CS"/>
</dbReference>
<dbReference type="PANTHER" id="PTHR45663:SF11">
    <property type="entry name" value="GEO12009P1"/>
    <property type="match status" value="1"/>
</dbReference>
<dbReference type="PROSITE" id="PS00194">
    <property type="entry name" value="THIOREDOXIN_1"/>
    <property type="match status" value="1"/>
</dbReference>
<comment type="caution">
    <text evidence="8">The sequence shown here is derived from an EMBL/GenBank/DDBJ whole genome shotgun (WGS) entry which is preliminary data.</text>
</comment>
<dbReference type="OMA" id="MPRDENA"/>
<keyword evidence="1" id="KW-0813">Transport</keyword>
<evidence type="ECO:0000256" key="2">
    <source>
        <dbReference type="ARBA" id="ARBA00022982"/>
    </source>
</evidence>
<dbReference type="InterPro" id="IPR036249">
    <property type="entry name" value="Thioredoxin-like_sf"/>
</dbReference>
<feature type="compositionally biased region" description="Basic and acidic residues" evidence="4">
    <location>
        <begin position="287"/>
        <end position="298"/>
    </location>
</feature>
<dbReference type="InterPro" id="IPR018997">
    <property type="entry name" value="PUB_domain"/>
</dbReference>
<evidence type="ECO:0000259" key="6">
    <source>
        <dbReference type="PROSITE" id="PS50030"/>
    </source>
</evidence>
<dbReference type="Pfam" id="PF09409">
    <property type="entry name" value="PUB"/>
    <property type="match status" value="1"/>
</dbReference>
<dbReference type="EMBL" id="AGNL01017277">
    <property type="protein sequence ID" value="EJK64417.1"/>
    <property type="molecule type" value="Genomic_DNA"/>
</dbReference>
<dbReference type="PROSITE" id="PS50030">
    <property type="entry name" value="UBA"/>
    <property type="match status" value="1"/>
</dbReference>
<evidence type="ECO:0008006" key="10">
    <source>
        <dbReference type="Google" id="ProtNLM"/>
    </source>
</evidence>
<evidence type="ECO:0000313" key="9">
    <source>
        <dbReference type="Proteomes" id="UP000266841"/>
    </source>
</evidence>
<feature type="region of interest" description="Disordered" evidence="4">
    <location>
        <begin position="257"/>
        <end position="298"/>
    </location>
</feature>
<keyword evidence="3" id="KW-1015">Disulfide bond</keyword>
<feature type="region of interest" description="Disordered" evidence="4">
    <location>
        <begin position="25"/>
        <end position="145"/>
    </location>
</feature>
<dbReference type="SUPFAM" id="SSF46934">
    <property type="entry name" value="UBA-like"/>
    <property type="match status" value="1"/>
</dbReference>
<gene>
    <name evidence="8" type="ORF">THAOC_14848</name>
</gene>
<feature type="region of interest" description="Disordered" evidence="4">
    <location>
        <begin position="588"/>
        <end position="607"/>
    </location>
</feature>
<dbReference type="GO" id="GO:0015035">
    <property type="term" value="F:protein-disulfide reductase activity"/>
    <property type="evidence" value="ECO:0007669"/>
    <property type="project" value="TreeGrafter"/>
</dbReference>
<evidence type="ECO:0000256" key="5">
    <source>
        <dbReference type="SAM" id="SignalP"/>
    </source>
</evidence>
<feature type="chain" id="PRO_5003840542" description="Thioredoxin domain-containing protein" evidence="5">
    <location>
        <begin position="26"/>
        <end position="775"/>
    </location>
</feature>
<reference evidence="8 9" key="1">
    <citation type="journal article" date="2012" name="Genome Biol.">
        <title>Genome and low-iron response of an oceanic diatom adapted to chronic iron limitation.</title>
        <authorList>
            <person name="Lommer M."/>
            <person name="Specht M."/>
            <person name="Roy A.S."/>
            <person name="Kraemer L."/>
            <person name="Andreson R."/>
            <person name="Gutowska M.A."/>
            <person name="Wolf J."/>
            <person name="Bergner S.V."/>
            <person name="Schilhabel M.B."/>
            <person name="Klostermeier U.C."/>
            <person name="Beiko R.G."/>
            <person name="Rosenstiel P."/>
            <person name="Hippler M."/>
            <person name="Laroche J."/>
        </authorList>
    </citation>
    <scope>NUCLEOTIDE SEQUENCE [LARGE SCALE GENOMIC DNA]</scope>
    <source>
        <strain evidence="8 9">CCMP1005</strain>
    </source>
</reference>
<dbReference type="SUPFAM" id="SSF52833">
    <property type="entry name" value="Thioredoxin-like"/>
    <property type="match status" value="1"/>
</dbReference>
<dbReference type="InterPro" id="IPR015940">
    <property type="entry name" value="UBA"/>
</dbReference>
<dbReference type="CDD" id="cd02947">
    <property type="entry name" value="TRX_family"/>
    <property type="match status" value="1"/>
</dbReference>
<evidence type="ECO:0000313" key="8">
    <source>
        <dbReference type="EMBL" id="EJK64417.1"/>
    </source>
</evidence>
<keyword evidence="9" id="KW-1185">Reference proteome</keyword>
<feature type="domain" description="Thioredoxin" evidence="7">
    <location>
        <begin position="288"/>
        <end position="409"/>
    </location>
</feature>
<keyword evidence="5" id="KW-0732">Signal</keyword>
<feature type="compositionally biased region" description="Acidic residues" evidence="4">
    <location>
        <begin position="748"/>
        <end position="775"/>
    </location>
</feature>
<feature type="compositionally biased region" description="Acidic residues" evidence="4">
    <location>
        <begin position="598"/>
        <end position="607"/>
    </location>
</feature>
<dbReference type="CDD" id="cd09212">
    <property type="entry name" value="PUB"/>
    <property type="match status" value="1"/>
</dbReference>
<feature type="domain" description="UBA" evidence="6">
    <location>
        <begin position="201"/>
        <end position="241"/>
    </location>
</feature>
<name>K0T1R4_THAOC</name>
<evidence type="ECO:0000256" key="1">
    <source>
        <dbReference type="ARBA" id="ARBA00022448"/>
    </source>
</evidence>
<dbReference type="PROSITE" id="PS51352">
    <property type="entry name" value="THIOREDOXIN_2"/>
    <property type="match status" value="1"/>
</dbReference>
<dbReference type="eggNOG" id="KOG0910">
    <property type="taxonomic scope" value="Eukaryota"/>
</dbReference>
<dbReference type="SMART" id="SM00580">
    <property type="entry name" value="PUG"/>
    <property type="match status" value="1"/>
</dbReference>
<dbReference type="Pfam" id="PF00085">
    <property type="entry name" value="Thioredoxin"/>
    <property type="match status" value="1"/>
</dbReference>
<dbReference type="InterPro" id="IPR013766">
    <property type="entry name" value="Thioredoxin_domain"/>
</dbReference>
<evidence type="ECO:0000256" key="3">
    <source>
        <dbReference type="ARBA" id="ARBA00023157"/>
    </source>
</evidence>
<dbReference type="InterPro" id="IPR036339">
    <property type="entry name" value="PUB-like_dom_sf"/>
</dbReference>
<evidence type="ECO:0000256" key="4">
    <source>
        <dbReference type="SAM" id="MobiDB-lite"/>
    </source>
</evidence>
<keyword evidence="2" id="KW-0249">Electron transport</keyword>
<dbReference type="PANTHER" id="PTHR45663">
    <property type="entry name" value="GEO12009P1"/>
    <property type="match status" value="1"/>
</dbReference>
<feature type="compositionally biased region" description="Polar residues" evidence="4">
    <location>
        <begin position="716"/>
        <end position="731"/>
    </location>
</feature>
<dbReference type="Gene3D" id="1.20.58.2190">
    <property type="match status" value="1"/>
</dbReference>
<feature type="region of interest" description="Disordered" evidence="4">
    <location>
        <begin position="692"/>
        <end position="775"/>
    </location>
</feature>
<dbReference type="OrthoDB" id="336240at2759"/>
<dbReference type="AlphaFoldDB" id="K0T1R4"/>
<dbReference type="Proteomes" id="UP000266841">
    <property type="component" value="Unassembled WGS sequence"/>
</dbReference>
<dbReference type="Gene3D" id="3.40.30.10">
    <property type="entry name" value="Glutaredoxin"/>
    <property type="match status" value="1"/>
</dbReference>
<dbReference type="GO" id="GO:0005737">
    <property type="term" value="C:cytoplasm"/>
    <property type="evidence" value="ECO:0007669"/>
    <property type="project" value="TreeGrafter"/>
</dbReference>